<evidence type="ECO:0000313" key="2">
    <source>
        <dbReference type="Proteomes" id="UP001162131"/>
    </source>
</evidence>
<name>A0AAU9K4S3_9CILI</name>
<comment type="caution">
    <text evidence="1">The sequence shown here is derived from an EMBL/GenBank/DDBJ whole genome shotgun (WGS) entry which is preliminary data.</text>
</comment>
<evidence type="ECO:0000313" key="1">
    <source>
        <dbReference type="EMBL" id="CAG9333016.1"/>
    </source>
</evidence>
<gene>
    <name evidence="1" type="ORF">BSTOLATCC_MIC57837</name>
</gene>
<reference evidence="1" key="1">
    <citation type="submission" date="2021-09" db="EMBL/GenBank/DDBJ databases">
        <authorList>
            <consortium name="AG Swart"/>
            <person name="Singh M."/>
            <person name="Singh A."/>
            <person name="Seah K."/>
            <person name="Emmerich C."/>
        </authorList>
    </citation>
    <scope>NUCLEOTIDE SEQUENCE</scope>
    <source>
        <strain evidence="1">ATCC30299</strain>
    </source>
</reference>
<organism evidence="1 2">
    <name type="scientific">Blepharisma stoltei</name>
    <dbReference type="NCBI Taxonomy" id="1481888"/>
    <lineage>
        <taxon>Eukaryota</taxon>
        <taxon>Sar</taxon>
        <taxon>Alveolata</taxon>
        <taxon>Ciliophora</taxon>
        <taxon>Postciliodesmatophora</taxon>
        <taxon>Heterotrichea</taxon>
        <taxon>Heterotrichida</taxon>
        <taxon>Blepharismidae</taxon>
        <taxon>Blepharisma</taxon>
    </lineage>
</organism>
<dbReference type="EMBL" id="CAJZBQ010000056">
    <property type="protein sequence ID" value="CAG9333016.1"/>
    <property type="molecule type" value="Genomic_DNA"/>
</dbReference>
<protein>
    <submittedName>
        <fullName evidence="1">Uncharacterized protein</fullName>
    </submittedName>
</protein>
<dbReference type="Proteomes" id="UP001162131">
    <property type="component" value="Unassembled WGS sequence"/>
</dbReference>
<proteinExistence type="predicted"/>
<keyword evidence="2" id="KW-1185">Reference proteome</keyword>
<accession>A0AAU9K4S3</accession>
<dbReference type="AlphaFoldDB" id="A0AAU9K4S3"/>
<sequence length="166" mass="18776">MSISDQSTDRSSDCVELVGSRCLTYSFILGRDDSLVSEMMSSDSEMEVFKKDFLDHFPESRMANVTFFSMVPTLSDGEELKPLYCFQTPTAIYVRAGSKVPKSTFDQLLDLATQSGLETIYIAVYKELETFMKTVKMLMYMGFRQLDLETQKKLCNTSALLLALTV</sequence>